<protein>
    <recommendedName>
        <fullName evidence="2">ribonuclease H</fullName>
        <ecNumber evidence="2">3.1.26.4</ecNumber>
    </recommendedName>
</protein>
<dbReference type="PROSITE" id="PS50878">
    <property type="entry name" value="RT_POL"/>
    <property type="match status" value="1"/>
</dbReference>
<organism evidence="15">
    <name type="scientific">Xenopus tropicalis</name>
    <name type="common">Western clawed frog</name>
    <name type="synonym">Silurana tropicalis</name>
    <dbReference type="NCBI Taxonomy" id="8364"/>
    <lineage>
        <taxon>Eukaryota</taxon>
        <taxon>Metazoa</taxon>
        <taxon>Chordata</taxon>
        <taxon>Craniata</taxon>
        <taxon>Vertebrata</taxon>
        <taxon>Euteleostomi</taxon>
        <taxon>Amphibia</taxon>
        <taxon>Batrachia</taxon>
        <taxon>Anura</taxon>
        <taxon>Pipoidea</taxon>
        <taxon>Pipidae</taxon>
        <taxon>Xenopodinae</taxon>
        <taxon>Xenopus</taxon>
        <taxon>Silurana</taxon>
    </lineage>
</organism>
<dbReference type="GO" id="GO:0008270">
    <property type="term" value="F:zinc ion binding"/>
    <property type="evidence" value="ECO:0007669"/>
    <property type="project" value="UniProtKB-KW"/>
</dbReference>
<dbReference type="CDD" id="cd01647">
    <property type="entry name" value="RT_LTR"/>
    <property type="match status" value="1"/>
</dbReference>
<dbReference type="AlphaFoldDB" id="A0A803JPC4"/>
<dbReference type="FunCoup" id="A0A803JPC4">
    <property type="interactions" value="50"/>
</dbReference>
<evidence type="ECO:0000256" key="12">
    <source>
        <dbReference type="SAM" id="MobiDB-lite"/>
    </source>
</evidence>
<dbReference type="Gene3D" id="3.30.70.270">
    <property type="match status" value="2"/>
</dbReference>
<evidence type="ECO:0000256" key="6">
    <source>
        <dbReference type="ARBA" id="ARBA00022722"/>
    </source>
</evidence>
<evidence type="ECO:0000256" key="11">
    <source>
        <dbReference type="PROSITE-ProRule" id="PRU00047"/>
    </source>
</evidence>
<evidence type="ECO:0000259" key="13">
    <source>
        <dbReference type="PROSITE" id="PS50158"/>
    </source>
</evidence>
<keyword evidence="11" id="KW-0479">Metal-binding</keyword>
<sequence length="1014" mass="115807">MDQEEEPNTLALLSQQLDALTLAVQELQGGFNSFQEQLNDLQYPAAAAGPTTAPPSEPQVGLALPAGFAEPKIPLPDRFTGDRKTFRSFMNACKLLFTLKPRTYPSEQARVGTVISLLQGEPQTWAFRLMDQQDPVLSRVETFFQAMAVLYDDPHRTSSAETALRSHHQGRRPVEDYTLEFRKYAADTDWNEAALKHQFRIGLTESLKDELARTGIPESLEDFILLTIQLDRRLRERKVERQTLTAPSWVTPRAPPPVRVDPSAPSLPDPEPMQIGALRSALSSEERLRLRHLGLCLYCGLSGHLLRDCPTRPSIPGKDLKRINCRSDLCPAPLLTVSLILQWEDKSAELQAIIDSGASGCFIDAQVVKSFHIPLRLKKVPMFIRMADGSAINSGPVTQETLPLRLSLNKKHIETLCFDVVASPLFPVILGLPWLRAHNPSIDWSSGKMTFCSNYCSQNCGEKSSLHFCSLVDKSDALPEPYREFEDVFDKKGADVLPPHREYDCPIELHPGAQIPFGRIYPLAESELLELRRYLDENLAKGFIHPSTSPAGAGIFFVEKKDHSLRPCIDYRELNKITVKNRYPLPLIPELFQQIREARIFSKLDLRGAYNLVRIRKGDEWKTAFRSRYGHFEYLVMPFGLCNAPATFQHLVNDIFRDFLDIFVIIYLDDILIFSKDLEEHRKHMKKVFLRLRTHQLFVKLEKCLFEKTTIDFLGFIISPFGIRMDPKKISSILDWPAPTSRKAVQRLVGFANFYRKFIRNFSQIILPITELTRSNQKFVWTCQAQTAFEILKKLFTSAPILCHPDPSLPFTLEVDASESAVGAILSQRVGLIEELHPVAFFSRKLNKSEQNYDVADRELLAIKLALEEWRYLLEGARFPILILTDHRNLEYLRSAKRLRPRQARWALFFMRFNFHITYRPGAKNVKPDALSRMFSADADSTQRSEPILSPKHFLIIQSSLMNQLKEVSSTISDPPSTKNLSFRNGLFFHYNQVFVPPELRLEVLNSVKYCNKP</sequence>
<dbReference type="InterPro" id="IPR005162">
    <property type="entry name" value="Retrotrans_gag_dom"/>
</dbReference>
<keyword evidence="8" id="KW-0255">Endonuclease</keyword>
<evidence type="ECO:0000256" key="4">
    <source>
        <dbReference type="ARBA" id="ARBA00022679"/>
    </source>
</evidence>
<dbReference type="PANTHER" id="PTHR37984">
    <property type="entry name" value="PROTEIN CBG26694"/>
    <property type="match status" value="1"/>
</dbReference>
<keyword evidence="10" id="KW-0511">Multifunctional enzyme</keyword>
<dbReference type="GO" id="GO:0004523">
    <property type="term" value="F:RNA-DNA hybrid ribonuclease activity"/>
    <property type="evidence" value="ECO:0007669"/>
    <property type="project" value="UniProtKB-EC"/>
</dbReference>
<feature type="compositionally biased region" description="Pro residues" evidence="12">
    <location>
        <begin position="253"/>
        <end position="269"/>
    </location>
</feature>
<evidence type="ECO:0000256" key="1">
    <source>
        <dbReference type="ARBA" id="ARBA00010879"/>
    </source>
</evidence>
<dbReference type="Gene3D" id="3.10.10.10">
    <property type="entry name" value="HIV Type 1 Reverse Transcriptase, subunit A, domain 1"/>
    <property type="match status" value="1"/>
</dbReference>
<dbReference type="GO" id="GO:0006508">
    <property type="term" value="P:proteolysis"/>
    <property type="evidence" value="ECO:0007669"/>
    <property type="project" value="UniProtKB-KW"/>
</dbReference>
<reference evidence="15" key="2">
    <citation type="submission" date="2021-03" db="UniProtKB">
        <authorList>
            <consortium name="Ensembl"/>
        </authorList>
    </citation>
    <scope>IDENTIFICATION</scope>
</reference>
<dbReference type="Pfam" id="PF08284">
    <property type="entry name" value="RVP_2"/>
    <property type="match status" value="1"/>
</dbReference>
<evidence type="ECO:0000256" key="8">
    <source>
        <dbReference type="ARBA" id="ARBA00022759"/>
    </source>
</evidence>
<evidence type="ECO:0000256" key="2">
    <source>
        <dbReference type="ARBA" id="ARBA00012180"/>
    </source>
</evidence>
<dbReference type="CDD" id="cd00303">
    <property type="entry name" value="retropepsin_like"/>
    <property type="match status" value="1"/>
</dbReference>
<dbReference type="GO" id="GO:0016779">
    <property type="term" value="F:nucleotidyltransferase activity"/>
    <property type="evidence" value="ECO:0007669"/>
    <property type="project" value="UniProtKB-KW"/>
</dbReference>
<keyword evidence="4" id="KW-0808">Transferase</keyword>
<dbReference type="InterPro" id="IPR000477">
    <property type="entry name" value="RT_dom"/>
</dbReference>
<dbReference type="GO" id="GO:0004190">
    <property type="term" value="F:aspartic-type endopeptidase activity"/>
    <property type="evidence" value="ECO:0007669"/>
    <property type="project" value="UniProtKB-KW"/>
</dbReference>
<dbReference type="Pfam" id="PF00078">
    <property type="entry name" value="RVT_1"/>
    <property type="match status" value="1"/>
</dbReference>
<keyword evidence="3" id="KW-0645">Protease</keyword>
<dbReference type="SUPFAM" id="SSF56672">
    <property type="entry name" value="DNA/RNA polymerases"/>
    <property type="match status" value="1"/>
</dbReference>
<evidence type="ECO:0000256" key="3">
    <source>
        <dbReference type="ARBA" id="ARBA00022670"/>
    </source>
</evidence>
<keyword evidence="11" id="KW-0863">Zinc-finger</keyword>
<dbReference type="InterPro" id="IPR043502">
    <property type="entry name" value="DNA/RNA_pol_sf"/>
</dbReference>
<dbReference type="InterPro" id="IPR021109">
    <property type="entry name" value="Peptidase_aspartic_dom_sf"/>
</dbReference>
<reference evidence="15" key="1">
    <citation type="journal article" date="2010" name="Science">
        <title>The genome of the Western clawed frog Xenopus tropicalis.</title>
        <authorList>
            <person name="Hellsten U."/>
            <person name="Harland R.M."/>
            <person name="Gilchrist M.J."/>
            <person name="Hendrix D."/>
            <person name="Jurka J."/>
            <person name="Kapitonov V."/>
            <person name="Ovcharenko I."/>
            <person name="Putnam N.H."/>
            <person name="Shu S."/>
            <person name="Taher L."/>
            <person name="Blitz I.L."/>
            <person name="Blumberg B."/>
            <person name="Dichmann D.S."/>
            <person name="Dubchak I."/>
            <person name="Amaya E."/>
            <person name="Detter J.C."/>
            <person name="Fletcher R."/>
            <person name="Gerhard D.S."/>
            <person name="Goodstein D."/>
            <person name="Graves T."/>
            <person name="Grigoriev I.V."/>
            <person name="Grimwood J."/>
            <person name="Kawashima T."/>
            <person name="Lindquist E."/>
            <person name="Lucas S.M."/>
            <person name="Mead P.E."/>
            <person name="Mitros T."/>
            <person name="Ogino H."/>
            <person name="Ohta Y."/>
            <person name="Poliakov A.V."/>
            <person name="Pollet N."/>
            <person name="Robert J."/>
            <person name="Salamov A."/>
            <person name="Sater A.K."/>
            <person name="Schmutz J."/>
            <person name="Terry A."/>
            <person name="Vize P.D."/>
            <person name="Warren W.C."/>
            <person name="Wells D."/>
            <person name="Wills A."/>
            <person name="Wilson R.K."/>
            <person name="Zimmerman L.B."/>
            <person name="Zorn A.M."/>
            <person name="Grainger R."/>
            <person name="Grammer T."/>
            <person name="Khokha M.K."/>
            <person name="Richardson P.M."/>
            <person name="Rokhsar D.S."/>
        </authorList>
    </citation>
    <scope>NUCLEOTIDE SEQUENCE [LARGE SCALE GENOMIC DNA]</scope>
    <source>
        <strain evidence="15">Nigerian</strain>
    </source>
</reference>
<keyword evidence="11" id="KW-0862">Zinc</keyword>
<keyword evidence="7" id="KW-0064">Aspartyl protease</keyword>
<accession>A0A803JPC4</accession>
<feature type="domain" description="Reverse transcriptase" evidence="14">
    <location>
        <begin position="539"/>
        <end position="718"/>
    </location>
</feature>
<dbReference type="GeneTree" id="ENSGT00940000168677"/>
<evidence type="ECO:0000256" key="5">
    <source>
        <dbReference type="ARBA" id="ARBA00022695"/>
    </source>
</evidence>
<name>A0A803JPC4_XENTR</name>
<dbReference type="FunFam" id="3.30.70.270:FF:000020">
    <property type="entry name" value="Transposon Tf2-6 polyprotein-like Protein"/>
    <property type="match status" value="1"/>
</dbReference>
<keyword evidence="9" id="KW-0238">DNA-binding</keyword>
<dbReference type="SUPFAM" id="SSF57756">
    <property type="entry name" value="Retrovirus zinc finger-like domains"/>
    <property type="match status" value="1"/>
</dbReference>
<dbReference type="InParanoid" id="A0A803JPC4"/>
<dbReference type="Pfam" id="PF03732">
    <property type="entry name" value="Retrotrans_gag"/>
    <property type="match status" value="1"/>
</dbReference>
<dbReference type="InterPro" id="IPR036875">
    <property type="entry name" value="Znf_CCHC_sf"/>
</dbReference>
<dbReference type="InterPro" id="IPR043128">
    <property type="entry name" value="Rev_trsase/Diguanyl_cyclase"/>
</dbReference>
<dbReference type="Ensembl" id="ENSXETT00000115104">
    <property type="protein sequence ID" value="ENSXETP00000109851"/>
    <property type="gene ID" value="ENSXETG00000046351"/>
</dbReference>
<dbReference type="FunFam" id="3.10.20.370:FF:000001">
    <property type="entry name" value="Retrovirus-related Pol polyprotein from transposon 17.6-like protein"/>
    <property type="match status" value="1"/>
</dbReference>
<dbReference type="GO" id="GO:0003677">
    <property type="term" value="F:DNA binding"/>
    <property type="evidence" value="ECO:0007669"/>
    <property type="project" value="UniProtKB-KW"/>
</dbReference>
<dbReference type="CDD" id="cd09274">
    <property type="entry name" value="RNase_HI_RT_Ty3"/>
    <property type="match status" value="1"/>
</dbReference>
<dbReference type="InterPro" id="IPR041577">
    <property type="entry name" value="RT_RNaseH_2"/>
</dbReference>
<evidence type="ECO:0000259" key="14">
    <source>
        <dbReference type="PROSITE" id="PS50878"/>
    </source>
</evidence>
<dbReference type="PANTHER" id="PTHR37984:SF5">
    <property type="entry name" value="PROTEIN NYNRIN-LIKE"/>
    <property type="match status" value="1"/>
</dbReference>
<dbReference type="PROSITE" id="PS50158">
    <property type="entry name" value="ZF_CCHC"/>
    <property type="match status" value="1"/>
</dbReference>
<feature type="region of interest" description="Disordered" evidence="12">
    <location>
        <begin position="247"/>
        <end position="269"/>
    </location>
</feature>
<keyword evidence="8" id="KW-0378">Hydrolase</keyword>
<keyword evidence="6" id="KW-0540">Nuclease</keyword>
<dbReference type="Pfam" id="PF17919">
    <property type="entry name" value="RT_RNaseH_2"/>
    <property type="match status" value="1"/>
</dbReference>
<evidence type="ECO:0000256" key="9">
    <source>
        <dbReference type="ARBA" id="ARBA00023125"/>
    </source>
</evidence>
<dbReference type="EC" id="3.1.26.4" evidence="2"/>
<proteinExistence type="inferred from homology"/>
<dbReference type="InterPro" id="IPR001878">
    <property type="entry name" value="Znf_CCHC"/>
</dbReference>
<dbReference type="Gene3D" id="2.40.70.10">
    <property type="entry name" value="Acid Proteases"/>
    <property type="match status" value="1"/>
</dbReference>
<evidence type="ECO:0000313" key="15">
    <source>
        <dbReference type="Ensembl" id="ENSXETP00000109851"/>
    </source>
</evidence>
<comment type="similarity">
    <text evidence="1">Belongs to the beta type-B retroviral polymerase family. HERV class-II K(HML-2) pol subfamily.</text>
</comment>
<evidence type="ECO:0000256" key="10">
    <source>
        <dbReference type="ARBA" id="ARBA00023268"/>
    </source>
</evidence>
<feature type="domain" description="CCHC-type" evidence="13">
    <location>
        <begin position="296"/>
        <end position="310"/>
    </location>
</feature>
<dbReference type="InterPro" id="IPR050951">
    <property type="entry name" value="Retrovirus_Pol_polyprotein"/>
</dbReference>
<evidence type="ECO:0000256" key="7">
    <source>
        <dbReference type="ARBA" id="ARBA00022750"/>
    </source>
</evidence>
<keyword evidence="5" id="KW-0548">Nucleotidyltransferase</keyword>